<proteinExistence type="predicted"/>
<comment type="caution">
    <text evidence="1">The sequence shown here is derived from an EMBL/GenBank/DDBJ whole genome shotgun (WGS) entry which is preliminary data.</text>
</comment>
<organism evidence="1 2">
    <name type="scientific">Rheinheimera tilapiae</name>
    <dbReference type="NCBI Taxonomy" id="875043"/>
    <lineage>
        <taxon>Bacteria</taxon>
        <taxon>Pseudomonadati</taxon>
        <taxon>Pseudomonadota</taxon>
        <taxon>Gammaproteobacteria</taxon>
        <taxon>Chromatiales</taxon>
        <taxon>Chromatiaceae</taxon>
        <taxon>Rheinheimera</taxon>
    </lineage>
</organism>
<accession>A0ABV6BEN1</accession>
<evidence type="ECO:0008006" key="3">
    <source>
        <dbReference type="Google" id="ProtNLM"/>
    </source>
</evidence>
<evidence type="ECO:0000313" key="2">
    <source>
        <dbReference type="Proteomes" id="UP001589813"/>
    </source>
</evidence>
<keyword evidence="2" id="KW-1185">Reference proteome</keyword>
<dbReference type="Proteomes" id="UP001589813">
    <property type="component" value="Unassembled WGS sequence"/>
</dbReference>
<protein>
    <recommendedName>
        <fullName evidence="3">Restriction endonuclease</fullName>
    </recommendedName>
</protein>
<reference evidence="1 2" key="1">
    <citation type="submission" date="2024-09" db="EMBL/GenBank/DDBJ databases">
        <authorList>
            <person name="Sun Q."/>
            <person name="Mori K."/>
        </authorList>
    </citation>
    <scope>NUCLEOTIDE SEQUENCE [LARGE SCALE GENOMIC DNA]</scope>
    <source>
        <strain evidence="1 2">KCTC 23315</strain>
    </source>
</reference>
<sequence length="403" mass="46887">MTPNLLAKYIARHSYDIRRSKNGRWIDQKCAFDNLCFVSDCIVEYLRNGGAQPFSSPDIWKSQYAVNNVQAWFGKPDPLQKSTMDEYNKFYRQPKKLLAAAGVLEERKIGGKIEFRVANIDILEYIAQRERNSFDFLCQYIEKTLLDSGLSDSFESFFDMQDKDHLQIAKKKFVQFCIDNTPINTEIEANRIFIKVLNPLACKYHKKGIVKGRVSTDMITFDKIVYNQPNWRDIRAGKNKNVSRGDYDPTEKNKTLHKYKVSRASKNLRRFNDNFNNKKSEVLDKYSVGREATHMHHIFPQSQFPEIADSIENLIALTTAQHMQCAHPDGNTQVVDKDYQYICLINKVESIRKNTINNQGEPIIYDFKEFMSILDIGFKTSYFCNLKEDDFESILKGIEVQFS</sequence>
<evidence type="ECO:0000313" key="1">
    <source>
        <dbReference type="EMBL" id="MFC0049339.1"/>
    </source>
</evidence>
<gene>
    <name evidence="1" type="ORF">ACFFJP_13665</name>
</gene>
<dbReference type="EMBL" id="JBHLXP010000003">
    <property type="protein sequence ID" value="MFC0049339.1"/>
    <property type="molecule type" value="Genomic_DNA"/>
</dbReference>
<dbReference type="RefSeq" id="WP_377244980.1">
    <property type="nucleotide sequence ID" value="NZ_JBHLXP010000003.1"/>
</dbReference>
<name>A0ABV6BEN1_9GAMM</name>